<dbReference type="GO" id="GO:0030705">
    <property type="term" value="P:cytoskeleton-dependent intracellular transport"/>
    <property type="evidence" value="ECO:0007669"/>
    <property type="project" value="InterPro"/>
</dbReference>
<evidence type="ECO:0000313" key="9">
    <source>
        <dbReference type="Proteomes" id="UP001175271"/>
    </source>
</evidence>
<comment type="caution">
    <text evidence="8">The sequence shown here is derived from an EMBL/GenBank/DDBJ whole genome shotgun (WGS) entry which is preliminary data.</text>
</comment>
<dbReference type="PANTHER" id="PTHR18947:SF28">
    <property type="entry name" value="GIRDIN, ISOFORM A"/>
    <property type="match status" value="1"/>
</dbReference>
<dbReference type="SUPFAM" id="SSF116907">
    <property type="entry name" value="Hook domain"/>
    <property type="match status" value="1"/>
</dbReference>
<dbReference type="Pfam" id="PF19047">
    <property type="entry name" value="HOOK_N"/>
    <property type="match status" value="1"/>
</dbReference>
<keyword evidence="3 4" id="KW-0175">Coiled coil</keyword>
<dbReference type="Pfam" id="PF05622">
    <property type="entry name" value="HOOK"/>
    <property type="match status" value="1"/>
</dbReference>
<keyword evidence="5" id="KW-1133">Transmembrane helix</keyword>
<dbReference type="GO" id="GO:0051959">
    <property type="term" value="F:dynein light intermediate chain binding"/>
    <property type="evidence" value="ECO:0007669"/>
    <property type="project" value="TreeGrafter"/>
</dbReference>
<dbReference type="GO" id="GO:0008017">
    <property type="term" value="F:microtubule binding"/>
    <property type="evidence" value="ECO:0007669"/>
    <property type="project" value="InterPro"/>
</dbReference>
<organism evidence="8 9">
    <name type="scientific">Steinernema hermaphroditum</name>
    <dbReference type="NCBI Taxonomy" id="289476"/>
    <lineage>
        <taxon>Eukaryota</taxon>
        <taxon>Metazoa</taxon>
        <taxon>Ecdysozoa</taxon>
        <taxon>Nematoda</taxon>
        <taxon>Chromadorea</taxon>
        <taxon>Rhabditida</taxon>
        <taxon>Tylenchina</taxon>
        <taxon>Panagrolaimomorpha</taxon>
        <taxon>Strongyloidoidea</taxon>
        <taxon>Steinernematidae</taxon>
        <taxon>Steinernema</taxon>
    </lineage>
</organism>
<feature type="domain" description="Hook C-terminal" evidence="6">
    <location>
        <begin position="218"/>
        <end position="661"/>
    </location>
</feature>
<dbReference type="GO" id="GO:0005737">
    <property type="term" value="C:cytoplasm"/>
    <property type="evidence" value="ECO:0007669"/>
    <property type="project" value="UniProtKB-SubCell"/>
</dbReference>
<dbReference type="InterPro" id="IPR043936">
    <property type="entry name" value="HOOK_N"/>
</dbReference>
<accession>A0AA39GZT5</accession>
<evidence type="ECO:0000256" key="4">
    <source>
        <dbReference type="SAM" id="Coils"/>
    </source>
</evidence>
<proteinExistence type="predicted"/>
<keyword evidence="5" id="KW-0472">Membrane</keyword>
<keyword evidence="9" id="KW-1185">Reference proteome</keyword>
<evidence type="ECO:0000256" key="2">
    <source>
        <dbReference type="ARBA" id="ARBA00022490"/>
    </source>
</evidence>
<keyword evidence="2" id="KW-0963">Cytoplasm</keyword>
<dbReference type="GO" id="GO:0031122">
    <property type="term" value="P:cytoplasmic microtubule organization"/>
    <property type="evidence" value="ECO:0007669"/>
    <property type="project" value="InterPro"/>
</dbReference>
<comment type="subcellular location">
    <subcellularLocation>
        <location evidence="1">Cytoplasm</location>
    </subcellularLocation>
</comment>
<dbReference type="InterPro" id="IPR036872">
    <property type="entry name" value="CH_dom_sf"/>
</dbReference>
<dbReference type="InterPro" id="IPR008636">
    <property type="entry name" value="Hook_C"/>
</dbReference>
<reference evidence="8" key="1">
    <citation type="submission" date="2023-06" db="EMBL/GenBank/DDBJ databases">
        <title>Genomic analysis of the entomopathogenic nematode Steinernema hermaphroditum.</title>
        <authorList>
            <person name="Schwarz E.M."/>
            <person name="Heppert J.K."/>
            <person name="Baniya A."/>
            <person name="Schwartz H.T."/>
            <person name="Tan C.-H."/>
            <person name="Antoshechkin I."/>
            <person name="Sternberg P.W."/>
            <person name="Goodrich-Blair H."/>
            <person name="Dillman A.R."/>
        </authorList>
    </citation>
    <scope>NUCLEOTIDE SEQUENCE</scope>
    <source>
        <strain evidence="8">PS9179</strain>
        <tissue evidence="8">Whole animal</tissue>
    </source>
</reference>
<feature type="coiled-coil region" evidence="4">
    <location>
        <begin position="304"/>
        <end position="438"/>
    </location>
</feature>
<dbReference type="CDD" id="cd22211">
    <property type="entry name" value="HkD_SF"/>
    <property type="match status" value="1"/>
</dbReference>
<dbReference type="EMBL" id="JAUCMV010000005">
    <property type="protein sequence ID" value="KAK0396146.1"/>
    <property type="molecule type" value="Genomic_DNA"/>
</dbReference>
<keyword evidence="5" id="KW-0812">Transmembrane</keyword>
<dbReference type="GO" id="GO:0005815">
    <property type="term" value="C:microtubule organizing center"/>
    <property type="evidence" value="ECO:0007669"/>
    <property type="project" value="TreeGrafter"/>
</dbReference>
<evidence type="ECO:0000259" key="7">
    <source>
        <dbReference type="Pfam" id="PF19047"/>
    </source>
</evidence>
<name>A0AA39GZT5_9BILA</name>
<evidence type="ECO:0000256" key="3">
    <source>
        <dbReference type="ARBA" id="ARBA00023054"/>
    </source>
</evidence>
<evidence type="ECO:0000259" key="6">
    <source>
        <dbReference type="Pfam" id="PF05622"/>
    </source>
</evidence>
<dbReference type="AlphaFoldDB" id="A0AA39GZT5"/>
<protein>
    <recommendedName>
        <fullName evidence="10">HOOK N-terminal domain-containing protein</fullName>
    </recommendedName>
</protein>
<evidence type="ECO:0000256" key="1">
    <source>
        <dbReference type="ARBA" id="ARBA00004496"/>
    </source>
</evidence>
<evidence type="ECO:0008006" key="10">
    <source>
        <dbReference type="Google" id="ProtNLM"/>
    </source>
</evidence>
<feature type="transmembrane region" description="Helical" evidence="5">
    <location>
        <begin position="701"/>
        <end position="720"/>
    </location>
</feature>
<feature type="coiled-coil region" evidence="4">
    <location>
        <begin position="219"/>
        <end position="263"/>
    </location>
</feature>
<dbReference type="Proteomes" id="UP001175271">
    <property type="component" value="Unassembled WGS sequence"/>
</dbReference>
<gene>
    <name evidence="8" type="ORF">QR680_001591</name>
</gene>
<evidence type="ECO:0000256" key="5">
    <source>
        <dbReference type="SAM" id="Phobius"/>
    </source>
</evidence>
<sequence length="735" mass="84055">MNNFSLEFFDGLLKWMKTLGTDGTVESVSSGSGVALCLHRIDSVFFSSEWLQETQRVDQDANFRVKASNVRKVIRRLGDYYYEVLKRNLRDSDKWFVDAARIGEFQDRTHIEKLLVLTFSAATLGPRSQEFVGQLNALQLKSSVQKELIAVISEINRDMPQYGQPSVDLNRSNSVGDGNVDGSLYSPLQTEVRHQRSLSDLENDNTRLNTIIDSCKATIQLLTNEKEDLLSHLNESNAKLVDLEVAQQEALNYKNSVSQLKDHVRRLDDICYQKEVEQQKSLNEITRCHEIIKQFENSKTDELISHLKDENLNLSTQVQILNERLDAAEHSMSENDGLRLRLKEVNTLRSENKVLREKLETYITTAVALEDEKRINEALKVQIEQLKLNMSDVEVRLTAETVKAEQAVYDLAKARTKLESMEIEKNELIVEQVRLKDEIRRRGSPTLELDLEMSGHSPSTLKPLNADERSELEMESERLRSAMEQLQKEHCEEKEKLERQILELNTELRISKEKIAQLENEASNARMLYESSKASVEDRIHSEQMSVTVVRLERELRDASKSIEEFQKTVADLNNELASKAEELHSSKRTYMEYLEKARIAIIDMEASYSSSPYSTGDCARLEREIKAKDRKIAQLIEQLDTSRVLNEQEQRLLTTSCYKMFSERSCAFSTADSPCSTGVNAHGPVSSSHKWSSAFTSTSMWILIALVSALISAVLYLMFNQQKPSTWKRGFVPT</sequence>
<evidence type="ECO:0000313" key="8">
    <source>
        <dbReference type="EMBL" id="KAK0396146.1"/>
    </source>
</evidence>
<dbReference type="PANTHER" id="PTHR18947">
    <property type="entry name" value="HOOK PROTEINS"/>
    <property type="match status" value="1"/>
</dbReference>
<dbReference type="Gene3D" id="1.10.418.10">
    <property type="entry name" value="Calponin-like domain"/>
    <property type="match status" value="1"/>
</dbReference>
<feature type="domain" description="HOOK N-terminal" evidence="7">
    <location>
        <begin position="8"/>
        <end position="152"/>
    </location>
</feature>
<feature type="coiled-coil region" evidence="4">
    <location>
        <begin position="465"/>
        <end position="590"/>
    </location>
</feature>